<protein>
    <submittedName>
        <fullName evidence="5">Fatty acyl-CoA synthetase</fullName>
    </submittedName>
</protein>
<evidence type="ECO:0000256" key="1">
    <source>
        <dbReference type="ARBA" id="ARBA00006432"/>
    </source>
</evidence>
<dbReference type="InterPro" id="IPR025110">
    <property type="entry name" value="AMP-bd_C"/>
</dbReference>
<dbReference type="InterPro" id="IPR020845">
    <property type="entry name" value="AMP-binding_CS"/>
</dbReference>
<reference evidence="5 6" key="1">
    <citation type="submission" date="2023-03" db="EMBL/GenBank/DDBJ databases">
        <title>Complete genome sequences of several Auritidibacter ignavus strains isolated from ear infections.</title>
        <authorList>
            <person name="Baehr T."/>
            <person name="Baumhoegger A.M."/>
        </authorList>
    </citation>
    <scope>NUCLEOTIDE SEQUENCE [LARGE SCALE GENOMIC DNA]</scope>
    <source>
        <strain evidence="5 6">BABAE-6</strain>
    </source>
</reference>
<comment type="similarity">
    <text evidence="1">Belongs to the ATP-dependent AMP-binding enzyme family.</text>
</comment>
<dbReference type="NCBIfam" id="NF006182">
    <property type="entry name" value="PRK08316.1"/>
    <property type="match status" value="1"/>
</dbReference>
<feature type="domain" description="AMP-binding enzyme C-terminal" evidence="4">
    <location>
        <begin position="437"/>
        <end position="512"/>
    </location>
</feature>
<dbReference type="InterPro" id="IPR000873">
    <property type="entry name" value="AMP-dep_synth/lig_dom"/>
</dbReference>
<evidence type="ECO:0000313" key="6">
    <source>
        <dbReference type="Proteomes" id="UP001224674"/>
    </source>
</evidence>
<dbReference type="NCBIfam" id="NF004837">
    <property type="entry name" value="PRK06187.1"/>
    <property type="match status" value="1"/>
</dbReference>
<dbReference type="EMBL" id="CP122566">
    <property type="protein sequence ID" value="WGH94223.1"/>
    <property type="molecule type" value="Genomic_DNA"/>
</dbReference>
<keyword evidence="2" id="KW-0436">Ligase</keyword>
<evidence type="ECO:0000256" key="2">
    <source>
        <dbReference type="ARBA" id="ARBA00022598"/>
    </source>
</evidence>
<keyword evidence="6" id="KW-1185">Reference proteome</keyword>
<dbReference type="PANTHER" id="PTHR43767:SF7">
    <property type="entry name" value="MEDIUM_LONG-CHAIN-FATTY-ACID--COA LIGASE FADD8"/>
    <property type="match status" value="1"/>
</dbReference>
<feature type="domain" description="AMP-dependent synthetase/ligase" evidence="3">
    <location>
        <begin position="21"/>
        <end position="387"/>
    </location>
</feature>
<dbReference type="SUPFAM" id="SSF56801">
    <property type="entry name" value="Acetyl-CoA synthetase-like"/>
    <property type="match status" value="1"/>
</dbReference>
<gene>
    <name evidence="5" type="ORF">QDX21_05395</name>
</gene>
<dbReference type="Gene3D" id="3.30.300.30">
    <property type="match status" value="1"/>
</dbReference>
<dbReference type="GO" id="GO:0016877">
    <property type="term" value="F:ligase activity, forming carbon-sulfur bonds"/>
    <property type="evidence" value="ECO:0007669"/>
    <property type="project" value="UniProtKB-ARBA"/>
</dbReference>
<dbReference type="RefSeq" id="WP_279675308.1">
    <property type="nucleotide sequence ID" value="NZ_CP122566.1"/>
</dbReference>
<sequence length="521" mass="57882">MKTSEMIQRARLNTIGQALHRVAVGSPDKPALKYLQREFSYRDLDDAATITARLLIEAGVKPGDRVASYAKNSDAFVLAFFGSLRAAAVHVPINFALTGEELVHALIDSGSTYVFCDPDQYDKVEEVRGDTAVQQVTLLHGDMDSLLARVQLILEDPEQRQAYTSGETPDSQAQSSDVVQLLYTSGTTSRPKGAIHTHESLMTHYGAVQQALDFTPQDRPVVCMPLYHSAGLHVFLTPYLLMGVTVRLLTVPDISEILAKVEEDRATSLFLAPTVWVPLSQHPELEHRDLSSLTHAYYGASIMPVTVLQRLRDAYPQIGFYNCFGQSEMGPLVSVLRPEDHDERPKSAGQPLPTVQIRVVDPEGQPVPEGTPGEIQYRSPQLCRGYWNRDEATAESFADGWFHSGDQVVLDEDGYIEVVDRIKDVINTGGILVASREVEDAIYRHDAVAEVAVIGRPDEKWIESITAYVVLKSDQQLDADELKEFLRPILAGFKIPKSYEFVDELPRNQSGKILKRELRGA</sequence>
<evidence type="ECO:0000313" key="5">
    <source>
        <dbReference type="EMBL" id="WGH94223.1"/>
    </source>
</evidence>
<dbReference type="AlphaFoldDB" id="A0AAJ6ANV6"/>
<dbReference type="Proteomes" id="UP001224674">
    <property type="component" value="Chromosome"/>
</dbReference>
<proteinExistence type="inferred from homology"/>
<dbReference type="CDD" id="cd17631">
    <property type="entry name" value="FACL_FadD13-like"/>
    <property type="match status" value="1"/>
</dbReference>
<evidence type="ECO:0000259" key="3">
    <source>
        <dbReference type="Pfam" id="PF00501"/>
    </source>
</evidence>
<dbReference type="PANTHER" id="PTHR43767">
    <property type="entry name" value="LONG-CHAIN-FATTY-ACID--COA LIGASE"/>
    <property type="match status" value="1"/>
</dbReference>
<accession>A0AAJ6ANV6</accession>
<evidence type="ECO:0000259" key="4">
    <source>
        <dbReference type="Pfam" id="PF13193"/>
    </source>
</evidence>
<dbReference type="Pfam" id="PF00501">
    <property type="entry name" value="AMP-binding"/>
    <property type="match status" value="1"/>
</dbReference>
<dbReference type="InterPro" id="IPR042099">
    <property type="entry name" value="ANL_N_sf"/>
</dbReference>
<dbReference type="InterPro" id="IPR050237">
    <property type="entry name" value="ATP-dep_AMP-bd_enzyme"/>
</dbReference>
<name>A0AAJ6ANV6_9MICC</name>
<organism evidence="5 6">
    <name type="scientific">Auritidibacter ignavus</name>
    <dbReference type="NCBI Taxonomy" id="678932"/>
    <lineage>
        <taxon>Bacteria</taxon>
        <taxon>Bacillati</taxon>
        <taxon>Actinomycetota</taxon>
        <taxon>Actinomycetes</taxon>
        <taxon>Micrococcales</taxon>
        <taxon>Micrococcaceae</taxon>
        <taxon>Auritidibacter</taxon>
    </lineage>
</organism>
<dbReference type="PROSITE" id="PS00455">
    <property type="entry name" value="AMP_BINDING"/>
    <property type="match status" value="1"/>
</dbReference>
<dbReference type="FunFam" id="3.30.300.30:FF:000008">
    <property type="entry name" value="2,3-dihydroxybenzoate-AMP ligase"/>
    <property type="match status" value="1"/>
</dbReference>
<dbReference type="Pfam" id="PF13193">
    <property type="entry name" value="AMP-binding_C"/>
    <property type="match status" value="1"/>
</dbReference>
<dbReference type="Gene3D" id="3.40.50.12780">
    <property type="entry name" value="N-terminal domain of ligase-like"/>
    <property type="match status" value="1"/>
</dbReference>
<dbReference type="InterPro" id="IPR045851">
    <property type="entry name" value="AMP-bd_C_sf"/>
</dbReference>